<reference evidence="1" key="1">
    <citation type="submission" date="2016-10" db="EMBL/GenBank/DDBJ databases">
        <authorList>
            <person name="de Groot N.N."/>
        </authorList>
    </citation>
    <scope>NUCLEOTIDE SEQUENCE [LARGE SCALE GENOMIC DNA]</scope>
    <source>
        <strain evidence="1">JCM 15604</strain>
    </source>
</reference>
<sequence>MFDQPIADQIPGRLRLLGWPWHGLMSLPAAAGEVRVGVELANGSQHLLAPAYWENMVSPSAFALPGDVVRFRDPRAGELERTEAEQSADAAAGMTWLPEVLLSPVARVLYGQRLNSASWIVHGGERNWLVRMVSGISQLRLNSLVFGRDRSALEAVHVTMTLVGSYAPNQFPLGTYGYVVVDAMPDGTRALVATYLRNPQSVNDDPAWFAPCRIPLVELWELRLSQVEGEWSGEYECICTPAQVIGTASNPARPAWRQLSAAMAVRWEQTASGPAEWTGIGGEDGGSLSVGNTPSYLDQEPGGWSYRESGRLVGAYYDDAGNVAEIRVAITVEDTFGAALDSSMSSSPAVTRHNPYGHPGGHELITPGNYQLNASYSSSSSSITTIRLLDAGVETSRVVMSVQASMSASYQASLALVAGPANGAVEERSSSSSNSASRTETILLDGVEVFSSSVSSSAPGAESVAVGGSYAGRGIRTNWVTWQPVILAGTTEPELVGRAFEIVPMRYSSQMVALAVRDKRPGVSDRTTIGKVATRGGIAPGSVSRSGALNHLFGSHNPITGQNVRDAINPVCWV</sequence>
<evidence type="ECO:0000313" key="3">
    <source>
        <dbReference type="Proteomes" id="UP000182025"/>
    </source>
</evidence>
<organism evidence="1 3">
    <name type="scientific">Ectopseudomonas toyotomiensis</name>
    <dbReference type="NCBI Taxonomy" id="554344"/>
    <lineage>
        <taxon>Bacteria</taxon>
        <taxon>Pseudomonadati</taxon>
        <taxon>Pseudomonadota</taxon>
        <taxon>Gammaproteobacteria</taxon>
        <taxon>Pseudomonadales</taxon>
        <taxon>Pseudomonadaceae</taxon>
        <taxon>Ectopseudomonas</taxon>
    </lineage>
</organism>
<gene>
    <name evidence="1" type="ORF">SAMN05216177_109249</name>
    <name evidence="2" type="ORF">SAMN05216177_11527</name>
</gene>
<reference evidence="3" key="2">
    <citation type="submission" date="2016-10" db="EMBL/GenBank/DDBJ databases">
        <authorList>
            <person name="Varghese N."/>
            <person name="Submissions S."/>
        </authorList>
    </citation>
    <scope>NUCLEOTIDE SEQUENCE [LARGE SCALE GENOMIC DNA]</scope>
    <source>
        <strain evidence="3">JCM 15604</strain>
    </source>
</reference>
<accession>A0A1I5WYY0</accession>
<name>A0A1I5WYY0_9GAMM</name>
<dbReference type="Proteomes" id="UP000182025">
    <property type="component" value="Unassembled WGS sequence"/>
</dbReference>
<protein>
    <submittedName>
        <fullName evidence="1">Uncharacterized protein</fullName>
    </submittedName>
</protein>
<keyword evidence="3" id="KW-1185">Reference proteome</keyword>
<dbReference type="AlphaFoldDB" id="A0A1I5WYY0"/>
<dbReference type="EMBL" id="FOXK01000015">
    <property type="protein sequence ID" value="SFQ45877.1"/>
    <property type="molecule type" value="Genomic_DNA"/>
</dbReference>
<evidence type="ECO:0000313" key="2">
    <source>
        <dbReference type="EMBL" id="SFQ45877.1"/>
    </source>
</evidence>
<dbReference type="EMBL" id="FOXK01000009">
    <property type="protein sequence ID" value="SFQ24909.1"/>
    <property type="molecule type" value="Genomic_DNA"/>
</dbReference>
<dbReference type="RefSeq" id="WP_074917527.1">
    <property type="nucleotide sequence ID" value="NZ_NIQV01000027.1"/>
</dbReference>
<evidence type="ECO:0000313" key="1">
    <source>
        <dbReference type="EMBL" id="SFQ24909.1"/>
    </source>
</evidence>
<proteinExistence type="predicted"/>